<proteinExistence type="predicted"/>
<sequence length="78" mass="8537">MSTPLSLHEPHLKSKSRGLQQGQLHYVDANDGDYWSPAASTTSRLMRPPSDNNNNKINNNTVHRSGGGITGQWGPLVQ</sequence>
<evidence type="ECO:0000313" key="2">
    <source>
        <dbReference type="Proteomes" id="UP001157502"/>
    </source>
</evidence>
<name>A0ACC2F6R5_DALPE</name>
<keyword evidence="2" id="KW-1185">Reference proteome</keyword>
<accession>A0ACC2F6R5</accession>
<dbReference type="Proteomes" id="UP001157502">
    <property type="component" value="Chromosome 33"/>
</dbReference>
<comment type="caution">
    <text evidence="1">The sequence shown here is derived from an EMBL/GenBank/DDBJ whole genome shotgun (WGS) entry which is preliminary data.</text>
</comment>
<organism evidence="1 2">
    <name type="scientific">Dallia pectoralis</name>
    <name type="common">Alaska blackfish</name>
    <dbReference type="NCBI Taxonomy" id="75939"/>
    <lineage>
        <taxon>Eukaryota</taxon>
        <taxon>Metazoa</taxon>
        <taxon>Chordata</taxon>
        <taxon>Craniata</taxon>
        <taxon>Vertebrata</taxon>
        <taxon>Euteleostomi</taxon>
        <taxon>Actinopterygii</taxon>
        <taxon>Neopterygii</taxon>
        <taxon>Teleostei</taxon>
        <taxon>Protacanthopterygii</taxon>
        <taxon>Esociformes</taxon>
        <taxon>Umbridae</taxon>
        <taxon>Dallia</taxon>
    </lineage>
</organism>
<protein>
    <submittedName>
        <fullName evidence="1">Uncharacterized protein</fullName>
    </submittedName>
</protein>
<dbReference type="EMBL" id="CM055760">
    <property type="protein sequence ID" value="KAJ7987028.1"/>
    <property type="molecule type" value="Genomic_DNA"/>
</dbReference>
<reference evidence="1" key="1">
    <citation type="submission" date="2021-05" db="EMBL/GenBank/DDBJ databases">
        <authorList>
            <person name="Pan Q."/>
            <person name="Jouanno E."/>
            <person name="Zahm M."/>
            <person name="Klopp C."/>
            <person name="Cabau C."/>
            <person name="Louis A."/>
            <person name="Berthelot C."/>
            <person name="Parey E."/>
            <person name="Roest Crollius H."/>
            <person name="Montfort J."/>
            <person name="Robinson-Rechavi M."/>
            <person name="Bouchez O."/>
            <person name="Lampietro C."/>
            <person name="Lopez Roques C."/>
            <person name="Donnadieu C."/>
            <person name="Postlethwait J."/>
            <person name="Bobe J."/>
            <person name="Dillon D."/>
            <person name="Chandos A."/>
            <person name="von Hippel F."/>
            <person name="Guiguen Y."/>
        </authorList>
    </citation>
    <scope>NUCLEOTIDE SEQUENCE</scope>
    <source>
        <strain evidence="1">YG-Jan2019</strain>
    </source>
</reference>
<evidence type="ECO:0000313" key="1">
    <source>
        <dbReference type="EMBL" id="KAJ7987028.1"/>
    </source>
</evidence>
<gene>
    <name evidence="1" type="ORF">DPEC_G00334510</name>
</gene>